<feature type="non-terminal residue" evidence="3">
    <location>
        <position position="406"/>
    </location>
</feature>
<feature type="compositionally biased region" description="Gly residues" evidence="1">
    <location>
        <begin position="211"/>
        <end position="234"/>
    </location>
</feature>
<comment type="caution">
    <text evidence="3">The sequence shown here is derived from an EMBL/GenBank/DDBJ whole genome shotgun (WGS) entry which is preliminary data.</text>
</comment>
<dbReference type="AlphaFoldDB" id="K2M2Y9"/>
<organism evidence="3 4">
    <name type="scientific">Trypanosoma cruzi marinkellei</name>
    <dbReference type="NCBI Taxonomy" id="85056"/>
    <lineage>
        <taxon>Eukaryota</taxon>
        <taxon>Discoba</taxon>
        <taxon>Euglenozoa</taxon>
        <taxon>Kinetoplastea</taxon>
        <taxon>Metakinetoplastina</taxon>
        <taxon>Trypanosomatida</taxon>
        <taxon>Trypanosomatidae</taxon>
        <taxon>Trypanosoma</taxon>
        <taxon>Schizotrypanum</taxon>
    </lineage>
</organism>
<feature type="compositionally biased region" description="Polar residues" evidence="1">
    <location>
        <begin position="354"/>
        <end position="372"/>
    </location>
</feature>
<evidence type="ECO:0000313" key="3">
    <source>
        <dbReference type="EMBL" id="EKF29353.1"/>
    </source>
</evidence>
<evidence type="ECO:0000256" key="1">
    <source>
        <dbReference type="SAM" id="MobiDB-lite"/>
    </source>
</evidence>
<dbReference type="EMBL" id="AHKC01013427">
    <property type="protein sequence ID" value="EKF29353.1"/>
    <property type="molecule type" value="Genomic_DNA"/>
</dbReference>
<sequence>MNIGCASRGPTIHVVCGDLFLSWLLCLCVAVGAAPILVCVCVPSVRGADTTDRSRRMCMRCSLVCRSCLLLPPTSVCWCCGTAVCVVRGVCYCSVSLLLLPLCVDGLLVCAGGYTQVTGVMAMMMTGRVLLVCALCVLWCGAGGGDALDFGEKKALGDCMALGVLRTSYSNMASGCDKTEPKLPLRLALPITALQAEDTEGGNVSLPGGTLSSGGSSGSGGNSGGGGSSGGGGQALSSHQSGSSLPGGATGTPGLKPADEGEAVTEATMLLQQPPAPPLPSTSSLKEKPEVSNESLKPTAVADSANLGTTKAPQSTEHSPPQPRLPADESPTTAKPSDGGLPEGPAESPEENDLGQSVGTAGQQELNQTDGNETAPPTTAAVTAAQTNATLPDNITEENDSDRLEG</sequence>
<reference evidence="3 4" key="1">
    <citation type="journal article" date="2012" name="BMC Genomics">
        <title>Comparative genomic analysis of human infective Trypanosoma cruzi lineages with the bat-restricted subspecies T. cruzi marinkellei.</title>
        <authorList>
            <person name="Franzen O."/>
            <person name="Talavera-Lopez C."/>
            <person name="Ochaya S."/>
            <person name="Butler C.E."/>
            <person name="Messenger L.A."/>
            <person name="Lewis M.D."/>
            <person name="Llewellyn M.S."/>
            <person name="Marinkelle C.J."/>
            <person name="Tyler K.M."/>
            <person name="Miles M.A."/>
            <person name="Andersson B."/>
        </authorList>
    </citation>
    <scope>NUCLEOTIDE SEQUENCE [LARGE SCALE GENOMIC DNA]</scope>
    <source>
        <strain evidence="3 4">B7</strain>
    </source>
</reference>
<accession>K2M2Y9</accession>
<keyword evidence="4" id="KW-1185">Reference proteome</keyword>
<feature type="compositionally biased region" description="Polar residues" evidence="1">
    <location>
        <begin position="306"/>
        <end position="319"/>
    </location>
</feature>
<evidence type="ECO:0000313" key="4">
    <source>
        <dbReference type="Proteomes" id="UP000007350"/>
    </source>
</evidence>
<feature type="transmembrane region" description="Helical" evidence="2">
    <location>
        <begin position="63"/>
        <end position="89"/>
    </location>
</feature>
<name>K2M2Y9_TRYCR</name>
<evidence type="ECO:0000256" key="2">
    <source>
        <dbReference type="SAM" id="Phobius"/>
    </source>
</evidence>
<feature type="transmembrane region" description="Helical" evidence="2">
    <location>
        <begin position="20"/>
        <end position="42"/>
    </location>
</feature>
<dbReference type="Proteomes" id="UP000007350">
    <property type="component" value="Unassembled WGS sequence"/>
</dbReference>
<keyword evidence="2" id="KW-1133">Transmembrane helix</keyword>
<gene>
    <name evidence="3" type="ORF">MOQ_006868</name>
</gene>
<feature type="region of interest" description="Disordered" evidence="1">
    <location>
        <begin position="199"/>
        <end position="406"/>
    </location>
</feature>
<feature type="transmembrane region" description="Helical" evidence="2">
    <location>
        <begin position="129"/>
        <end position="148"/>
    </location>
</feature>
<feature type="compositionally biased region" description="Low complexity" evidence="1">
    <location>
        <begin position="374"/>
        <end position="390"/>
    </location>
</feature>
<feature type="transmembrane region" description="Helical" evidence="2">
    <location>
        <begin position="95"/>
        <end position="117"/>
    </location>
</feature>
<protein>
    <submittedName>
        <fullName evidence="3">Mucin-associated surface protein (MASP), putative</fullName>
    </submittedName>
</protein>
<feature type="compositionally biased region" description="Low complexity" evidence="1">
    <location>
        <begin position="235"/>
        <end position="247"/>
    </location>
</feature>
<keyword evidence="2" id="KW-0812">Transmembrane</keyword>
<proteinExistence type="predicted"/>
<keyword evidence="2" id="KW-0472">Membrane</keyword>